<name>A0AAU9KC92_9CILI</name>
<evidence type="ECO:0000313" key="3">
    <source>
        <dbReference type="Proteomes" id="UP001162131"/>
    </source>
</evidence>
<sequence>MDFSNYLKRKRCDKNTPMKAKRSSSGAIATPIYITFPKNEKAIKYKISMSMIVEDTVRENSNKEEVYNVNFAELYEKELGVVKELGKKLENAASENNILNTDIKNFKTNHSELLKAIKSAENDAYENNSKFDKEITDLSNTLEAVEIEKIDETLKIQAVEDKLKCLSNNYFEEKESIQMIEKGIEKQEIKIKKSINKKLSLERRLQSSLKAVSLMKSTIEELSRYQMEDEKCKLDILLQISSN</sequence>
<dbReference type="AlphaFoldDB" id="A0AAU9KC92"/>
<keyword evidence="3" id="KW-1185">Reference proteome</keyword>
<gene>
    <name evidence="2" type="ORF">BSTOLATCC_MIC62679</name>
</gene>
<dbReference type="Gene3D" id="1.20.5.1160">
    <property type="entry name" value="Vasodilator-stimulated phosphoprotein"/>
    <property type="match status" value="1"/>
</dbReference>
<evidence type="ECO:0000313" key="2">
    <source>
        <dbReference type="EMBL" id="CAG9335101.1"/>
    </source>
</evidence>
<dbReference type="EMBL" id="CAJZBQ010000060">
    <property type="protein sequence ID" value="CAG9335101.1"/>
    <property type="molecule type" value="Genomic_DNA"/>
</dbReference>
<proteinExistence type="predicted"/>
<protein>
    <submittedName>
        <fullName evidence="2">Uncharacterized protein</fullName>
    </submittedName>
</protein>
<organism evidence="2 3">
    <name type="scientific">Blepharisma stoltei</name>
    <dbReference type="NCBI Taxonomy" id="1481888"/>
    <lineage>
        <taxon>Eukaryota</taxon>
        <taxon>Sar</taxon>
        <taxon>Alveolata</taxon>
        <taxon>Ciliophora</taxon>
        <taxon>Postciliodesmatophora</taxon>
        <taxon>Heterotrichea</taxon>
        <taxon>Heterotrichida</taxon>
        <taxon>Blepharismidae</taxon>
        <taxon>Blepharisma</taxon>
    </lineage>
</organism>
<accession>A0AAU9KC92</accession>
<comment type="caution">
    <text evidence="2">The sequence shown here is derived from an EMBL/GenBank/DDBJ whole genome shotgun (WGS) entry which is preliminary data.</text>
</comment>
<reference evidence="2" key="1">
    <citation type="submission" date="2021-09" db="EMBL/GenBank/DDBJ databases">
        <authorList>
            <consortium name="AG Swart"/>
            <person name="Singh M."/>
            <person name="Singh A."/>
            <person name="Seah K."/>
            <person name="Emmerich C."/>
        </authorList>
    </citation>
    <scope>NUCLEOTIDE SEQUENCE</scope>
    <source>
        <strain evidence="2">ATCC30299</strain>
    </source>
</reference>
<evidence type="ECO:0000256" key="1">
    <source>
        <dbReference type="SAM" id="Coils"/>
    </source>
</evidence>
<dbReference type="Proteomes" id="UP001162131">
    <property type="component" value="Unassembled WGS sequence"/>
</dbReference>
<feature type="coiled-coil region" evidence="1">
    <location>
        <begin position="82"/>
        <end position="148"/>
    </location>
</feature>
<keyword evidence="1" id="KW-0175">Coiled coil</keyword>